<dbReference type="GO" id="GO:0050821">
    <property type="term" value="P:protein stabilization"/>
    <property type="evidence" value="ECO:0007669"/>
    <property type="project" value="TreeGrafter"/>
</dbReference>
<dbReference type="GO" id="GO:0005634">
    <property type="term" value="C:nucleus"/>
    <property type="evidence" value="ECO:0007669"/>
    <property type="project" value="TreeGrafter"/>
</dbReference>
<dbReference type="InterPro" id="IPR039773">
    <property type="entry name" value="BAG_chaperone_regulator"/>
</dbReference>
<dbReference type="PANTHER" id="PTHR12329">
    <property type="entry name" value="BCL2-ASSOCIATED ATHANOGENE"/>
    <property type="match status" value="1"/>
</dbReference>
<dbReference type="InterPro" id="IPR036533">
    <property type="entry name" value="BAG_dom_sf"/>
</dbReference>
<dbReference type="GO" id="GO:0005829">
    <property type="term" value="C:cytosol"/>
    <property type="evidence" value="ECO:0007669"/>
    <property type="project" value="TreeGrafter"/>
</dbReference>
<feature type="compositionally biased region" description="Polar residues" evidence="2">
    <location>
        <begin position="506"/>
        <end position="516"/>
    </location>
</feature>
<dbReference type="PANTHER" id="PTHR12329:SF5">
    <property type="entry name" value="STARVIN, ISOFORM E"/>
    <property type="match status" value="1"/>
</dbReference>
<accession>W8AVA2</accession>
<feature type="domain" description="BAG" evidence="3">
    <location>
        <begin position="403"/>
        <end position="480"/>
    </location>
</feature>
<dbReference type="AlphaFoldDB" id="W8AVA2"/>
<feature type="compositionally biased region" description="Polar residues" evidence="2">
    <location>
        <begin position="120"/>
        <end position="129"/>
    </location>
</feature>
<sequence length="612" mass="66149">MPQHFQGFGFEPDMDMDMDMDMFPRSRLGRMHDPFGSFNNTRKRTNLTHDPHSMDTDMGFSSYFDDAADFGFPQFNSLGRRRAADHMGRDDDFFNRLPSEFRQYIPDGFGHRRAGESATLPRQHSAQHTQQVPVQSGGGGVGGGAPAYYQSYAPASPPNGVPQSPSKKLCDAAIQTEDPAMRTGGDEVDHAAPQLHGDNLKQHGLRNTVDMGVKSALESEQGARAHSAPPQEQQQVPVNGKRQTPPPQAGHTQFGTQTSPHVQAGVNAGQQPQFHKVYYPPQQQPHPQQRQQTPPPPQTPGGSYVRTIPIFVEGRSEPIINAHKEIPNQNSAPGQAQASASASARAYVPPQQQQSQQHHQPQSHQQQQQHRPTPLNTQQPQQQGEGTAAAAGMPPQTPHTLDSISKIQDIQRDVLDLMGKVEKFTGTRQDKEYVYLDEMLTRNLLKLDTIDTNGKDSIRLARKEAIKCIQASINVLEAKANENTKAAQQAAEGGEAMAEQSAAEQPVQTENAATRKSASKEKVGATAADATETPAAGSEPEPADAKQIQAPIPLPPPEGMQVEETAAVSEAKSAESKEGAAEAVAETSSKQEAETGAPTSEGSAKAETESSK</sequence>
<feature type="compositionally biased region" description="Low complexity" evidence="2">
    <location>
        <begin position="329"/>
        <end position="392"/>
    </location>
</feature>
<dbReference type="Pfam" id="PF02179">
    <property type="entry name" value="BAG"/>
    <property type="match status" value="1"/>
</dbReference>
<keyword evidence="1" id="KW-0143">Chaperone</keyword>
<dbReference type="GO" id="GO:0016020">
    <property type="term" value="C:membrane"/>
    <property type="evidence" value="ECO:0007669"/>
    <property type="project" value="TreeGrafter"/>
</dbReference>
<evidence type="ECO:0000256" key="1">
    <source>
        <dbReference type="ARBA" id="ARBA00023186"/>
    </source>
</evidence>
<name>W8AVA2_CERCA</name>
<feature type="region of interest" description="Disordered" evidence="2">
    <location>
        <begin position="180"/>
        <end position="206"/>
    </location>
</feature>
<feature type="region of interest" description="Disordered" evidence="2">
    <location>
        <begin position="486"/>
        <end position="612"/>
    </location>
</feature>
<dbReference type="OrthoDB" id="333905at2759"/>
<reference evidence="4" key="1">
    <citation type="submission" date="2013-07" db="EMBL/GenBank/DDBJ databases">
        <authorList>
            <person name="Geib S."/>
        </authorList>
    </citation>
    <scope>NUCLEOTIDE SEQUENCE</scope>
</reference>
<dbReference type="Gene3D" id="1.20.58.120">
    <property type="entry name" value="BAG domain"/>
    <property type="match status" value="1"/>
</dbReference>
<dbReference type="PROSITE" id="PS51035">
    <property type="entry name" value="BAG"/>
    <property type="match status" value="1"/>
</dbReference>
<dbReference type="GO" id="GO:0051087">
    <property type="term" value="F:protein-folding chaperone binding"/>
    <property type="evidence" value="ECO:0007669"/>
    <property type="project" value="InterPro"/>
</dbReference>
<dbReference type="InterPro" id="IPR003103">
    <property type="entry name" value="BAG_domain"/>
</dbReference>
<feature type="compositionally biased region" description="Low complexity" evidence="2">
    <location>
        <begin position="486"/>
        <end position="505"/>
    </location>
</feature>
<protein>
    <submittedName>
        <fullName evidence="4">BAG domain-containing protein Samui</fullName>
    </submittedName>
</protein>
<dbReference type="SMART" id="SM00264">
    <property type="entry name" value="BAG"/>
    <property type="match status" value="1"/>
</dbReference>
<dbReference type="EMBL" id="GAMC01017992">
    <property type="protein sequence ID" value="JAB88563.1"/>
    <property type="molecule type" value="mRNA"/>
</dbReference>
<dbReference type="FunFam" id="1.20.58.120:FF:000007">
    <property type="entry name" value="Starvin, isoform C"/>
    <property type="match status" value="1"/>
</dbReference>
<evidence type="ECO:0000313" key="4">
    <source>
        <dbReference type="EMBL" id="JAB88563.1"/>
    </source>
</evidence>
<dbReference type="GO" id="GO:0000774">
    <property type="term" value="F:adenyl-nucleotide exchange factor activity"/>
    <property type="evidence" value="ECO:0007669"/>
    <property type="project" value="TreeGrafter"/>
</dbReference>
<feature type="region of interest" description="Disordered" evidence="2">
    <location>
        <begin position="326"/>
        <end position="401"/>
    </location>
</feature>
<dbReference type="SUPFAM" id="SSF63491">
    <property type="entry name" value="BAG domain"/>
    <property type="match status" value="1"/>
</dbReference>
<feature type="region of interest" description="Disordered" evidence="2">
    <location>
        <begin position="218"/>
        <end position="264"/>
    </location>
</feature>
<feature type="compositionally biased region" description="Gly residues" evidence="2">
    <location>
        <begin position="136"/>
        <end position="145"/>
    </location>
</feature>
<feature type="region of interest" description="Disordered" evidence="2">
    <location>
        <begin position="105"/>
        <end position="168"/>
    </location>
</feature>
<reference evidence="4" key="2">
    <citation type="journal article" date="2014" name="BMC Genomics">
        <title>A genomic perspective to assessing quality of mass-reared SIT flies used in Mediterranean fruit fly (Ceratitis capitata) eradication in California.</title>
        <authorList>
            <person name="Calla B."/>
            <person name="Hall B."/>
            <person name="Hou S."/>
            <person name="Geib S.M."/>
        </authorList>
    </citation>
    <scope>NUCLEOTIDE SEQUENCE</scope>
</reference>
<feature type="region of interest" description="Disordered" evidence="2">
    <location>
        <begin position="277"/>
        <end position="305"/>
    </location>
</feature>
<evidence type="ECO:0000259" key="3">
    <source>
        <dbReference type="PROSITE" id="PS51035"/>
    </source>
</evidence>
<gene>
    <name evidence="4" type="primary">BAGS</name>
</gene>
<organism evidence="4">
    <name type="scientific">Ceratitis capitata</name>
    <name type="common">Mediterranean fruit fly</name>
    <name type="synonym">Tephritis capitata</name>
    <dbReference type="NCBI Taxonomy" id="7213"/>
    <lineage>
        <taxon>Eukaryota</taxon>
        <taxon>Metazoa</taxon>
        <taxon>Ecdysozoa</taxon>
        <taxon>Arthropoda</taxon>
        <taxon>Hexapoda</taxon>
        <taxon>Insecta</taxon>
        <taxon>Pterygota</taxon>
        <taxon>Neoptera</taxon>
        <taxon>Endopterygota</taxon>
        <taxon>Diptera</taxon>
        <taxon>Brachycera</taxon>
        <taxon>Muscomorpha</taxon>
        <taxon>Tephritoidea</taxon>
        <taxon>Tephritidae</taxon>
        <taxon>Ceratitis</taxon>
        <taxon>Ceratitis</taxon>
    </lineage>
</organism>
<feature type="compositionally biased region" description="Low complexity" evidence="2">
    <location>
        <begin position="525"/>
        <end position="536"/>
    </location>
</feature>
<evidence type="ECO:0000256" key="2">
    <source>
        <dbReference type="SAM" id="MobiDB-lite"/>
    </source>
</evidence>
<proteinExistence type="evidence at transcript level"/>
<feature type="compositionally biased region" description="Polar residues" evidence="2">
    <location>
        <begin position="250"/>
        <end position="261"/>
    </location>
</feature>
<feature type="compositionally biased region" description="Low complexity" evidence="2">
    <location>
        <begin position="562"/>
        <end position="571"/>
    </location>
</feature>